<evidence type="ECO:0000313" key="3">
    <source>
        <dbReference type="Proteomes" id="UP000887159"/>
    </source>
</evidence>
<dbReference type="Proteomes" id="UP000887159">
    <property type="component" value="Unassembled WGS sequence"/>
</dbReference>
<keyword evidence="3" id="KW-1185">Reference proteome</keyword>
<gene>
    <name evidence="2" type="primary">tc1a_252</name>
    <name evidence="2" type="ORF">TNCV_1408471</name>
</gene>
<reference evidence="2" key="1">
    <citation type="submission" date="2020-08" db="EMBL/GenBank/DDBJ databases">
        <title>Multicomponent nature underlies the extraordinary mechanical properties of spider dragline silk.</title>
        <authorList>
            <person name="Kono N."/>
            <person name="Nakamura H."/>
            <person name="Mori M."/>
            <person name="Yoshida Y."/>
            <person name="Ohtoshi R."/>
            <person name="Malay A.D."/>
            <person name="Moran D.A.P."/>
            <person name="Tomita M."/>
            <person name="Numata K."/>
            <person name="Arakawa K."/>
        </authorList>
    </citation>
    <scope>NUCLEOTIDE SEQUENCE</scope>
</reference>
<feature type="region of interest" description="Disordered" evidence="1">
    <location>
        <begin position="54"/>
        <end position="73"/>
    </location>
</feature>
<organism evidence="2 3">
    <name type="scientific">Trichonephila clavipes</name>
    <name type="common">Golden silk orbweaver</name>
    <name type="synonym">Nephila clavipes</name>
    <dbReference type="NCBI Taxonomy" id="2585209"/>
    <lineage>
        <taxon>Eukaryota</taxon>
        <taxon>Metazoa</taxon>
        <taxon>Ecdysozoa</taxon>
        <taxon>Arthropoda</taxon>
        <taxon>Chelicerata</taxon>
        <taxon>Arachnida</taxon>
        <taxon>Araneae</taxon>
        <taxon>Araneomorphae</taxon>
        <taxon>Entelegynae</taxon>
        <taxon>Araneoidea</taxon>
        <taxon>Nephilidae</taxon>
        <taxon>Trichonephila</taxon>
    </lineage>
</organism>
<proteinExistence type="predicted"/>
<accession>A0A8X6R1G6</accession>
<evidence type="ECO:0000256" key="1">
    <source>
        <dbReference type="SAM" id="MobiDB-lite"/>
    </source>
</evidence>
<evidence type="ECO:0000313" key="2">
    <source>
        <dbReference type="EMBL" id="GFX86648.1"/>
    </source>
</evidence>
<feature type="compositionally biased region" description="Polar residues" evidence="1">
    <location>
        <begin position="59"/>
        <end position="68"/>
    </location>
</feature>
<comment type="caution">
    <text evidence="2">The sequence shown here is derived from an EMBL/GenBank/DDBJ whole genome shotgun (WGS) entry which is preliminary data.</text>
</comment>
<sequence>MPLRRRGTHFQQLTEFEQNREIGLQEVAFSFHNIAKKLGRNVSTVYDCWEQLPRHGTASRKQSSGRSRSTTEIEVRRIRRTAVAHRTASEKKICCNWYHSDTTKC</sequence>
<name>A0A8X6R1G6_TRICX</name>
<dbReference type="EMBL" id="BMAU01021013">
    <property type="protein sequence ID" value="GFX86648.1"/>
    <property type="molecule type" value="Genomic_DNA"/>
</dbReference>
<dbReference type="AlphaFoldDB" id="A0A8X6R1G6"/>
<protein>
    <submittedName>
        <fullName evidence="2">Transposable element Tc1 transposase</fullName>
    </submittedName>
</protein>